<dbReference type="GO" id="GO:0009289">
    <property type="term" value="C:pilus"/>
    <property type="evidence" value="ECO:0007669"/>
    <property type="project" value="InterPro"/>
</dbReference>
<keyword evidence="1" id="KW-0732">Signal</keyword>
<dbReference type="Pfam" id="PF00419">
    <property type="entry name" value="Fimbrial"/>
    <property type="match status" value="1"/>
</dbReference>
<feature type="signal peptide" evidence="1">
    <location>
        <begin position="1"/>
        <end position="22"/>
    </location>
</feature>
<name>A0A5Y2QM00_SALER</name>
<proteinExistence type="predicted"/>
<feature type="domain" description="Fimbrial-type adhesion" evidence="2">
    <location>
        <begin position="35"/>
        <end position="174"/>
    </location>
</feature>
<comment type="caution">
    <text evidence="3">The sequence shown here is derived from an EMBL/GenBank/DDBJ whole genome shotgun (WGS) entry which is preliminary data.</text>
</comment>
<reference evidence="3" key="1">
    <citation type="submission" date="2019-07" db="EMBL/GenBank/DDBJ databases">
        <authorList>
            <consortium name="GenomeTrakr network: Whole genome sequencing for foodborne pathogen traceback"/>
        </authorList>
    </citation>
    <scope>NUCLEOTIDE SEQUENCE [LARGE SCALE GENOMIC DNA]</scope>
    <source>
        <strain evidence="3">FDA00014297</strain>
    </source>
</reference>
<dbReference type="GO" id="GO:0007155">
    <property type="term" value="P:cell adhesion"/>
    <property type="evidence" value="ECO:0007669"/>
    <property type="project" value="InterPro"/>
</dbReference>
<dbReference type="InterPro" id="IPR008966">
    <property type="entry name" value="Adhesion_dom_sf"/>
</dbReference>
<dbReference type="InterPro" id="IPR036937">
    <property type="entry name" value="Adhesion_dom_fimbrial_sf"/>
</dbReference>
<gene>
    <name evidence="3" type="ORF">FLP03_10700</name>
</gene>
<dbReference type="Proteomes" id="UP000839641">
    <property type="component" value="Unassembled WGS sequence"/>
</dbReference>
<dbReference type="EMBL" id="AAILJL010000006">
    <property type="protein sequence ID" value="ECF4922667.1"/>
    <property type="molecule type" value="Genomic_DNA"/>
</dbReference>
<feature type="chain" id="PRO_5024941236" evidence="1">
    <location>
        <begin position="23"/>
        <end position="175"/>
    </location>
</feature>
<sequence>MTKYGLFLAAVLLFPVTGGVQAGGTKSVELKLHLVVTQPPPCEINDMSTNIGLENIYDDQVPPLPVHPFTIRVYCEKDVADTYSYLKLQLQGATITIDGEQVLQTSIENLGIRLTYNNALAPIGTGEWLYLDTSQSSDGILYNFNLTAQPVKKYAHDWINPDRYTASASLILEYE</sequence>
<accession>A0A5Y2QM00</accession>
<organism evidence="3">
    <name type="scientific">Salmonella enterica subsp. arizonae</name>
    <dbReference type="NCBI Taxonomy" id="59203"/>
    <lineage>
        <taxon>Bacteria</taxon>
        <taxon>Pseudomonadati</taxon>
        <taxon>Pseudomonadota</taxon>
        <taxon>Gammaproteobacteria</taxon>
        <taxon>Enterobacterales</taxon>
        <taxon>Enterobacteriaceae</taxon>
        <taxon>Salmonella</taxon>
    </lineage>
</organism>
<evidence type="ECO:0000259" key="2">
    <source>
        <dbReference type="Pfam" id="PF00419"/>
    </source>
</evidence>
<protein>
    <submittedName>
        <fullName evidence="3">Fimbrial protein</fullName>
    </submittedName>
</protein>
<dbReference type="SUPFAM" id="SSF49401">
    <property type="entry name" value="Bacterial adhesins"/>
    <property type="match status" value="1"/>
</dbReference>
<dbReference type="AlphaFoldDB" id="A0A5Y2QM00"/>
<dbReference type="Gene3D" id="2.60.40.1090">
    <property type="entry name" value="Fimbrial-type adhesion domain"/>
    <property type="match status" value="1"/>
</dbReference>
<dbReference type="InterPro" id="IPR000259">
    <property type="entry name" value="Adhesion_dom_fimbrial"/>
</dbReference>
<evidence type="ECO:0000256" key="1">
    <source>
        <dbReference type="SAM" id="SignalP"/>
    </source>
</evidence>
<evidence type="ECO:0000313" key="3">
    <source>
        <dbReference type="EMBL" id="ECF4922667.1"/>
    </source>
</evidence>